<proteinExistence type="predicted"/>
<dbReference type="OrthoDB" id="3199698at2759"/>
<dbReference type="EMBL" id="KN839886">
    <property type="protein sequence ID" value="KIJ59511.1"/>
    <property type="molecule type" value="Genomic_DNA"/>
</dbReference>
<name>A0A0C9W8S8_9AGAM</name>
<dbReference type="HOGENOM" id="CLU_006344_17_0_1"/>
<dbReference type="Pfam" id="PF18759">
    <property type="entry name" value="Plavaka"/>
    <property type="match status" value="1"/>
</dbReference>
<gene>
    <name evidence="1" type="ORF">HYDPIDRAFT_170763</name>
</gene>
<protein>
    <submittedName>
        <fullName evidence="1">Unplaced genomic scaffold scaffold_52, whole genome shotgun sequence</fullName>
    </submittedName>
</protein>
<accession>A0A0C9W8S8</accession>
<dbReference type="AlphaFoldDB" id="A0A0C9W8S8"/>
<sequence>MVPKEYGIVDDILPFTASFPRANIHELIAPDILHQIIKGTFKDHLVAWVEAFLKKDLENEHRLGEVLADIDCRSKIDCYPALQLFHHSLGFDVYLTAITGYVPDEMVQAIAAFIEFCYIVRQLSLDEQDLNTMDDTLNQFETK</sequence>
<organism evidence="1 2">
    <name type="scientific">Hydnomerulius pinastri MD-312</name>
    <dbReference type="NCBI Taxonomy" id="994086"/>
    <lineage>
        <taxon>Eukaryota</taxon>
        <taxon>Fungi</taxon>
        <taxon>Dikarya</taxon>
        <taxon>Basidiomycota</taxon>
        <taxon>Agaricomycotina</taxon>
        <taxon>Agaricomycetes</taxon>
        <taxon>Agaricomycetidae</taxon>
        <taxon>Boletales</taxon>
        <taxon>Boletales incertae sedis</taxon>
        <taxon>Leucogyrophana</taxon>
    </lineage>
</organism>
<dbReference type="Proteomes" id="UP000053820">
    <property type="component" value="Unassembled WGS sequence"/>
</dbReference>
<keyword evidence="2" id="KW-1185">Reference proteome</keyword>
<evidence type="ECO:0000313" key="2">
    <source>
        <dbReference type="Proteomes" id="UP000053820"/>
    </source>
</evidence>
<reference evidence="1 2" key="1">
    <citation type="submission" date="2014-04" db="EMBL/GenBank/DDBJ databases">
        <title>Evolutionary Origins and Diversification of the Mycorrhizal Mutualists.</title>
        <authorList>
            <consortium name="DOE Joint Genome Institute"/>
            <consortium name="Mycorrhizal Genomics Consortium"/>
            <person name="Kohler A."/>
            <person name="Kuo A."/>
            <person name="Nagy L.G."/>
            <person name="Floudas D."/>
            <person name="Copeland A."/>
            <person name="Barry K.W."/>
            <person name="Cichocki N."/>
            <person name="Veneault-Fourrey C."/>
            <person name="LaButti K."/>
            <person name="Lindquist E.A."/>
            <person name="Lipzen A."/>
            <person name="Lundell T."/>
            <person name="Morin E."/>
            <person name="Murat C."/>
            <person name="Riley R."/>
            <person name="Ohm R."/>
            <person name="Sun H."/>
            <person name="Tunlid A."/>
            <person name="Henrissat B."/>
            <person name="Grigoriev I.V."/>
            <person name="Hibbett D.S."/>
            <person name="Martin F."/>
        </authorList>
    </citation>
    <scope>NUCLEOTIDE SEQUENCE [LARGE SCALE GENOMIC DNA]</scope>
    <source>
        <strain evidence="1 2">MD-312</strain>
    </source>
</reference>
<dbReference type="InterPro" id="IPR041078">
    <property type="entry name" value="Plavaka"/>
</dbReference>
<evidence type="ECO:0000313" key="1">
    <source>
        <dbReference type="EMBL" id="KIJ59511.1"/>
    </source>
</evidence>